<protein>
    <submittedName>
        <fullName evidence="1">Uncharacterized protein</fullName>
    </submittedName>
</protein>
<reference evidence="1 2" key="1">
    <citation type="submission" date="2021-05" db="EMBL/GenBank/DDBJ databases">
        <title>Genome Assembly of Synthetic Allotetraploid Brassica napus Reveals Homoeologous Exchanges between Subgenomes.</title>
        <authorList>
            <person name="Davis J.T."/>
        </authorList>
    </citation>
    <scope>NUCLEOTIDE SEQUENCE [LARGE SCALE GENOMIC DNA]</scope>
    <source>
        <strain evidence="2">cv. Da-Ae</strain>
        <tissue evidence="1">Seedling</tissue>
    </source>
</reference>
<proteinExistence type="predicted"/>
<evidence type="ECO:0000313" key="2">
    <source>
        <dbReference type="Proteomes" id="UP000824890"/>
    </source>
</evidence>
<dbReference type="EMBL" id="JAGKQM010000003">
    <property type="protein sequence ID" value="KAH0933418.1"/>
    <property type="molecule type" value="Genomic_DNA"/>
</dbReference>
<name>A0ABQ8DVP3_BRANA</name>
<evidence type="ECO:0000313" key="1">
    <source>
        <dbReference type="EMBL" id="KAH0933418.1"/>
    </source>
</evidence>
<comment type="caution">
    <text evidence="1">The sequence shown here is derived from an EMBL/GenBank/DDBJ whole genome shotgun (WGS) entry which is preliminary data.</text>
</comment>
<dbReference type="Proteomes" id="UP000824890">
    <property type="component" value="Unassembled WGS sequence"/>
</dbReference>
<organism evidence="1 2">
    <name type="scientific">Brassica napus</name>
    <name type="common">Rape</name>
    <dbReference type="NCBI Taxonomy" id="3708"/>
    <lineage>
        <taxon>Eukaryota</taxon>
        <taxon>Viridiplantae</taxon>
        <taxon>Streptophyta</taxon>
        <taxon>Embryophyta</taxon>
        <taxon>Tracheophyta</taxon>
        <taxon>Spermatophyta</taxon>
        <taxon>Magnoliopsida</taxon>
        <taxon>eudicotyledons</taxon>
        <taxon>Gunneridae</taxon>
        <taxon>Pentapetalae</taxon>
        <taxon>rosids</taxon>
        <taxon>malvids</taxon>
        <taxon>Brassicales</taxon>
        <taxon>Brassicaceae</taxon>
        <taxon>Brassiceae</taxon>
        <taxon>Brassica</taxon>
    </lineage>
</organism>
<sequence>MAIFPMSHSHFIATNYGKVKKDARSFTHHKAGSEESVVGEESVKRTYIFVKGVLHITRQVHSSLYKRVSCTIVCGSAKNSLPIHLGTSSTSSYCAALASTLVPDSITVYLPCR</sequence>
<accession>A0ABQ8DVP3</accession>
<gene>
    <name evidence="1" type="ORF">HID58_010535</name>
</gene>
<keyword evidence="2" id="KW-1185">Reference proteome</keyword>